<protein>
    <recommendedName>
        <fullName evidence="5">IS1182 family transposase</fullName>
    </recommendedName>
</protein>
<gene>
    <name evidence="3" type="ORF">BREV_BREV_01816</name>
</gene>
<dbReference type="RefSeq" id="WP_230307624.1">
    <property type="nucleotide sequence ID" value="NZ_UXHF01000033.1"/>
</dbReference>
<accession>A0A7Z8Y462</accession>
<sequence length="479" mass="53315">MSRFVQGADRRQPTLLPECLDDYVAEDNPVRVVDVFVDELDLKGLGFEGMTPAATGRPAYHPAMLLKLYVYGYLNKVQSSRRLEREAQRNVELMWLTGRLAPDHKTIADFRRENASAIQAACARFVVLCRQLGLFGSALVAIDGSKFKAVNTRDKNFTAYKVKRRIEQVAEHIAGYLQDLDTADRHEGEAVEARSGRLIEKIDRLRAQMAMLKVMEAEVEAAPDGQVSLTDPDARAMATSGRGSGIVGYNVQSAVEGEHHLIVAHEVIMTGSDRQQLANMAGQAKDAMGVDALDVLADRGYFSGEEILACEALGATPFVPKTLTSGAKANGRFGKQDFVYLPDQDVYRCPAGSLLPYHMTVVEKGMTLHRYWDRASCTGCSIKAQCTPAVERKVTRWEHEAVIDALQARMDLRPRAMRERRSLVEHPFGTIKAWMGHTHFLMKRLPNVKTEISLHILAYNMKRVMAVLGTKPLMEAIRA</sequence>
<evidence type="ECO:0000313" key="3">
    <source>
        <dbReference type="EMBL" id="VDC50246.1"/>
    </source>
</evidence>
<dbReference type="EMBL" id="UXHF01000033">
    <property type="protein sequence ID" value="VDC50246.1"/>
    <property type="molecule type" value="Genomic_DNA"/>
</dbReference>
<feature type="domain" description="Transposase InsH N-terminal" evidence="2">
    <location>
        <begin position="19"/>
        <end position="112"/>
    </location>
</feature>
<evidence type="ECO:0008006" key="5">
    <source>
        <dbReference type="Google" id="ProtNLM"/>
    </source>
</evidence>
<evidence type="ECO:0000259" key="1">
    <source>
        <dbReference type="Pfam" id="PF01609"/>
    </source>
</evidence>
<dbReference type="NCBIfam" id="NF033551">
    <property type="entry name" value="transpos_IS1182"/>
    <property type="match status" value="1"/>
</dbReference>
<dbReference type="InterPro" id="IPR047629">
    <property type="entry name" value="IS1182_transpos"/>
</dbReference>
<dbReference type="AlphaFoldDB" id="A0A7Z8Y462"/>
<reference evidence="3 4" key="1">
    <citation type="submission" date="2018-11" db="EMBL/GenBank/DDBJ databases">
        <authorList>
            <person name="Peiro R."/>
            <person name="Begona"/>
            <person name="Cbmso G."/>
            <person name="Lopez M."/>
            <person name="Gonzalez S."/>
            <person name="Sacristan E."/>
            <person name="Castillo E."/>
        </authorList>
    </citation>
    <scope>NUCLEOTIDE SEQUENCE [LARGE SCALE GENOMIC DNA]</scope>
    <source>
        <strain evidence="3">Brev_genome</strain>
    </source>
</reference>
<feature type="domain" description="Transposase IS4-like" evidence="1">
    <location>
        <begin position="239"/>
        <end position="461"/>
    </location>
</feature>
<proteinExistence type="predicted"/>
<dbReference type="Pfam" id="PF05598">
    <property type="entry name" value="DUF772"/>
    <property type="match status" value="1"/>
</dbReference>
<dbReference type="Proteomes" id="UP000289220">
    <property type="component" value="Unassembled WGS sequence"/>
</dbReference>
<comment type="caution">
    <text evidence="3">The sequence shown here is derived from an EMBL/GenBank/DDBJ whole genome shotgun (WGS) entry which is preliminary data.</text>
</comment>
<dbReference type="InterPro" id="IPR008490">
    <property type="entry name" value="Transposase_InsH_N"/>
</dbReference>
<name>A0A7Z8Y462_9CAUL</name>
<evidence type="ECO:0000259" key="2">
    <source>
        <dbReference type="Pfam" id="PF05598"/>
    </source>
</evidence>
<evidence type="ECO:0000313" key="4">
    <source>
        <dbReference type="Proteomes" id="UP000289220"/>
    </source>
</evidence>
<dbReference type="PANTHER" id="PTHR33408:SF2">
    <property type="entry name" value="TRANSPOSASE DDE DOMAIN-CONTAINING PROTEIN"/>
    <property type="match status" value="1"/>
</dbReference>
<dbReference type="Pfam" id="PF01609">
    <property type="entry name" value="DDE_Tnp_1"/>
    <property type="match status" value="1"/>
</dbReference>
<dbReference type="InterPro" id="IPR002559">
    <property type="entry name" value="Transposase_11"/>
</dbReference>
<organism evidence="3 4">
    <name type="scientific">Brevundimonas mediterranea</name>
    <dbReference type="NCBI Taxonomy" id="74329"/>
    <lineage>
        <taxon>Bacteria</taxon>
        <taxon>Pseudomonadati</taxon>
        <taxon>Pseudomonadota</taxon>
        <taxon>Alphaproteobacteria</taxon>
        <taxon>Caulobacterales</taxon>
        <taxon>Caulobacteraceae</taxon>
        <taxon>Brevundimonas</taxon>
    </lineage>
</organism>
<keyword evidence="4" id="KW-1185">Reference proteome</keyword>
<dbReference type="PANTHER" id="PTHR33408">
    <property type="entry name" value="TRANSPOSASE"/>
    <property type="match status" value="1"/>
</dbReference>